<organism evidence="1 2">
    <name type="scientific">Rhodosalinus sediminis</name>
    <dbReference type="NCBI Taxonomy" id="1940533"/>
    <lineage>
        <taxon>Bacteria</taxon>
        <taxon>Pseudomonadati</taxon>
        <taxon>Pseudomonadota</taxon>
        <taxon>Alphaproteobacteria</taxon>
        <taxon>Rhodobacterales</taxon>
        <taxon>Paracoccaceae</taxon>
        <taxon>Rhodosalinus</taxon>
    </lineage>
</organism>
<dbReference type="EMBL" id="QOHR01000016">
    <property type="protein sequence ID" value="REC55778.1"/>
    <property type="molecule type" value="Genomic_DNA"/>
</dbReference>
<name>A0A3D9BQI1_9RHOB</name>
<gene>
    <name evidence="1" type="ORF">DRV84_11195</name>
</gene>
<evidence type="ECO:0000313" key="1">
    <source>
        <dbReference type="EMBL" id="REC55778.1"/>
    </source>
</evidence>
<accession>A0A3D9BQI1</accession>
<dbReference type="Proteomes" id="UP000257131">
    <property type="component" value="Unassembled WGS sequence"/>
</dbReference>
<reference evidence="1 2" key="1">
    <citation type="journal article" date="2017" name="Int. J. Syst. Evol. Microbiol.">
        <title>Rhodosalinus sediminis gen. nov., sp. nov., isolated from marine saltern.</title>
        <authorList>
            <person name="Guo L.Y."/>
            <person name="Ling S.K."/>
            <person name="Li C.M."/>
            <person name="Chen G.J."/>
            <person name="Du Z.J."/>
        </authorList>
    </citation>
    <scope>NUCLEOTIDE SEQUENCE [LARGE SCALE GENOMIC DNA]</scope>
    <source>
        <strain evidence="1 2">WDN1C137</strain>
    </source>
</reference>
<proteinExistence type="predicted"/>
<evidence type="ECO:0000313" key="2">
    <source>
        <dbReference type="Proteomes" id="UP000257131"/>
    </source>
</evidence>
<dbReference type="RefSeq" id="WP_115980603.1">
    <property type="nucleotide sequence ID" value="NZ_CAJXNW010000004.1"/>
</dbReference>
<dbReference type="AlphaFoldDB" id="A0A3D9BQI1"/>
<dbReference type="OrthoDB" id="7874631at2"/>
<keyword evidence="2" id="KW-1185">Reference proteome</keyword>
<comment type="caution">
    <text evidence="1">The sequence shown here is derived from an EMBL/GenBank/DDBJ whole genome shotgun (WGS) entry which is preliminary data.</text>
</comment>
<sequence>MPRGAVISLGVFLALVGALGLRLGWLAATLDESALIDRYAAAYVAGGGARSECHAEPGAGPLARLRVVCAPPDRPAARHVWTVAPWGQLLSVDRPGDGGGDAA</sequence>
<protein>
    <submittedName>
        <fullName evidence="1">Uncharacterized protein</fullName>
    </submittedName>
</protein>